<dbReference type="AlphaFoldDB" id="A0A431FXC4"/>
<evidence type="ECO:0008006" key="3">
    <source>
        <dbReference type="Google" id="ProtNLM"/>
    </source>
</evidence>
<evidence type="ECO:0000313" key="1">
    <source>
        <dbReference type="EMBL" id="RTJ97823.1"/>
    </source>
</evidence>
<dbReference type="InterPro" id="IPR011009">
    <property type="entry name" value="Kinase-like_dom_sf"/>
</dbReference>
<evidence type="ECO:0000313" key="2">
    <source>
        <dbReference type="Proteomes" id="UP000286791"/>
    </source>
</evidence>
<reference evidence="1 2" key="1">
    <citation type="journal article" date="2019" name="Appl. Environ. Microbiol.">
        <title>Population genetics and characterization of Campylobacter jejuni isolates in western jackdaws and game birds in Finland.</title>
        <authorList>
            <person name="Kovanen S."/>
            <person name="Rossi M."/>
            <person name="Pohja-Mykra M."/>
            <person name="Nieminen T."/>
            <person name="Raunio-Saarnisto M."/>
            <person name="Sauvala M."/>
            <person name="Fredriksson-Ahomaa M."/>
            <person name="Hanninen M.L."/>
            <person name="Kivisto R."/>
        </authorList>
    </citation>
    <scope>NUCLEOTIDE SEQUENCE [LARGE SCALE GENOMIC DNA]</scope>
    <source>
        <strain evidence="1 2">CB304</strain>
    </source>
</reference>
<proteinExistence type="predicted"/>
<comment type="caution">
    <text evidence="1">The sequence shown here is derived from an EMBL/GenBank/DDBJ whole genome shotgun (WGS) entry which is preliminary data.</text>
</comment>
<protein>
    <recommendedName>
        <fullName evidence="3">Capsular biosynthesis protein</fullName>
    </recommendedName>
</protein>
<name>A0A431FXC4_CAMJU</name>
<dbReference type="Proteomes" id="UP000286791">
    <property type="component" value="Unassembled WGS sequence"/>
</dbReference>
<dbReference type="EMBL" id="PRCE01000066">
    <property type="protein sequence ID" value="RTJ97823.1"/>
    <property type="molecule type" value="Genomic_DNA"/>
</dbReference>
<dbReference type="SUPFAM" id="SSF56112">
    <property type="entry name" value="Protein kinase-like (PK-like)"/>
    <property type="match status" value="1"/>
</dbReference>
<gene>
    <name evidence="1" type="ORF">C3H48_07090</name>
</gene>
<sequence>MKILILAADNNDKLEEYPSCFNAAVGAVNLLEYYLRLFNLLGVDSSSVTIAIGKDGVWKNKTIDLEINVMSIDNLGYKSFFSLKEYCSKLVSCEDTLVINGNSFFELKDLEKLITSNESSVLTEKRNNYYTKGLELITNQDYVIEVKKDRPSLLPWLSYYGAMFLKENDIFTIKNSEFYKNIPYLDALVNFLHIPLKKIDVNDSCDNHKSLELIGGSFAGLHKINLVKKYASIEGNDKLIMEIEWLKKLPNELKDKFPKVIDYSITPIESWFTMPYYNLENLRKKIISGKFSISKVLFYIEKILDYVFHNLYIRTVSNPDENWVKIKHFDRFHDRIKLIQDISPFNKILNSKYITINGKCYLNLKDLILKLEDYHKATNLFQPEKLIMIHGDLHFQNMLIDDENEDFLLADPRGELNGSDIYYDLGKLWHSFNGLYDLIHTDISKVKLINESYDNISYEISLGSKELLDVYNNIKSEVCNLIYKYPIVTDYQWLAKIKFSEVMHFSSLMWFHLKHDKIENRALSLYLQAIILADELLKELEIDKNEQN</sequence>
<accession>A0A431FXC4</accession>
<dbReference type="RefSeq" id="WP_126237072.1">
    <property type="nucleotide sequence ID" value="NZ_PRAP01000010.1"/>
</dbReference>
<organism evidence="1 2">
    <name type="scientific">Campylobacter jejuni</name>
    <dbReference type="NCBI Taxonomy" id="197"/>
    <lineage>
        <taxon>Bacteria</taxon>
        <taxon>Pseudomonadati</taxon>
        <taxon>Campylobacterota</taxon>
        <taxon>Epsilonproteobacteria</taxon>
        <taxon>Campylobacterales</taxon>
        <taxon>Campylobacteraceae</taxon>
        <taxon>Campylobacter</taxon>
    </lineage>
</organism>